<evidence type="ECO:0000259" key="12">
    <source>
        <dbReference type="Pfam" id="PF17946"/>
    </source>
</evidence>
<reference evidence="14" key="1">
    <citation type="submission" date="2015-08" db="EMBL/GenBank/DDBJ databases">
        <authorList>
            <person name="Varghese N."/>
        </authorList>
    </citation>
    <scope>NUCLEOTIDE SEQUENCE [LARGE SCALE GENOMIC DNA]</scope>
    <source>
        <strain evidence="14">DSM 18181</strain>
    </source>
</reference>
<dbReference type="AlphaFoldDB" id="A0A0K6IAM4"/>
<dbReference type="Pfam" id="PF17946">
    <property type="entry name" value="RecC_C"/>
    <property type="match status" value="1"/>
</dbReference>
<comment type="function">
    <text evidence="10">A helicase/nuclease that prepares dsDNA breaks (DSB) for recombinational DNA repair. Binds to DSBs and unwinds DNA via a highly rapid and processive ATP-dependent bidirectional helicase activity. Unwinds dsDNA until it encounters a Chi (crossover hotspot instigator) sequence from the 3' direction. Cuts ssDNA a few nucleotides 3' to the Chi site. The properties and activities of the enzyme are changed at Chi. The Chi-altered holoenzyme produces a long 3'-ssDNA overhang and facilitates RecA-binding to the ssDNA for homologous DNA recombination and repair. Holoenzyme degrades any linearized DNA that is unable to undergo homologous recombination. In the holoenzyme this subunit recognizes the wild-type Chi sequence, and when added to isolated RecB increases its ATP-dependent helicase processivity.</text>
</comment>
<evidence type="ECO:0000256" key="4">
    <source>
        <dbReference type="ARBA" id="ARBA00022801"/>
    </source>
</evidence>
<dbReference type="InterPro" id="IPR006697">
    <property type="entry name" value="RecC"/>
</dbReference>
<dbReference type="InterPro" id="IPR011335">
    <property type="entry name" value="Restrct_endonuc-II-like"/>
</dbReference>
<keyword evidence="8 10" id="KW-0238">DNA-binding</keyword>
<proteinExistence type="inferred from homology"/>
<dbReference type="GO" id="GO:0008854">
    <property type="term" value="F:exodeoxyribonuclease V activity"/>
    <property type="evidence" value="ECO:0007669"/>
    <property type="project" value="InterPro"/>
</dbReference>
<keyword evidence="5 10" id="KW-0347">Helicase</keyword>
<dbReference type="InterPro" id="IPR013986">
    <property type="entry name" value="DExx_box_DNA_helicase_dom_sf"/>
</dbReference>
<dbReference type="STRING" id="339866.GCA_001418255_02801"/>
<evidence type="ECO:0000313" key="13">
    <source>
        <dbReference type="EMBL" id="CUB00185.1"/>
    </source>
</evidence>
<comment type="miscellaneous">
    <text evidence="10">In the RecBCD complex, RecB has a slow 3'-5' helicase, an exonuclease activity and loads RecA onto ssDNA, RecD has a fast 5'-3' helicase activity, while RecC stimulates the ATPase and processivity of the RecB helicase and contributes to recognition of the Chi site.</text>
</comment>
<keyword evidence="9 10" id="KW-0234">DNA repair</keyword>
<dbReference type="Gene3D" id="1.10.486.10">
    <property type="entry name" value="PCRA, domain 4"/>
    <property type="match status" value="1"/>
</dbReference>
<keyword evidence="14" id="KW-1185">Reference proteome</keyword>
<evidence type="ECO:0000256" key="11">
    <source>
        <dbReference type="SAM" id="MobiDB-lite"/>
    </source>
</evidence>
<evidence type="ECO:0000256" key="9">
    <source>
        <dbReference type="ARBA" id="ARBA00023204"/>
    </source>
</evidence>
<name>A0A0K6IAM4_9BURK</name>
<keyword evidence="3 10" id="KW-0227">DNA damage</keyword>
<dbReference type="PANTHER" id="PTHR30591">
    <property type="entry name" value="RECBCD ENZYME SUBUNIT RECC"/>
    <property type="match status" value="1"/>
</dbReference>
<accession>A0A0K6IAM4</accession>
<dbReference type="Gene3D" id="1.10.10.160">
    <property type="match status" value="1"/>
</dbReference>
<evidence type="ECO:0000256" key="5">
    <source>
        <dbReference type="ARBA" id="ARBA00022806"/>
    </source>
</evidence>
<evidence type="ECO:0000256" key="1">
    <source>
        <dbReference type="ARBA" id="ARBA00022722"/>
    </source>
</evidence>
<dbReference type="Proteomes" id="UP000183649">
    <property type="component" value="Unassembled WGS sequence"/>
</dbReference>
<dbReference type="Gene3D" id="1.10.10.990">
    <property type="match status" value="1"/>
</dbReference>
<evidence type="ECO:0000256" key="3">
    <source>
        <dbReference type="ARBA" id="ARBA00022763"/>
    </source>
</evidence>
<comment type="similarity">
    <text evidence="10">Belongs to the RecC family.</text>
</comment>
<organism evidence="13 14">
    <name type="scientific">Thiomonas bhubaneswarensis</name>
    <dbReference type="NCBI Taxonomy" id="339866"/>
    <lineage>
        <taxon>Bacteria</taxon>
        <taxon>Pseudomonadati</taxon>
        <taxon>Pseudomonadota</taxon>
        <taxon>Betaproteobacteria</taxon>
        <taxon>Burkholderiales</taxon>
        <taxon>Thiomonas</taxon>
    </lineage>
</organism>
<keyword evidence="4 10" id="KW-0378">Hydrolase</keyword>
<keyword evidence="6 10" id="KW-0269">Exonuclease</keyword>
<dbReference type="GO" id="GO:0003678">
    <property type="term" value="F:DNA helicase activity"/>
    <property type="evidence" value="ECO:0007669"/>
    <property type="project" value="UniProtKB-UniRule"/>
</dbReference>
<evidence type="ECO:0000256" key="6">
    <source>
        <dbReference type="ARBA" id="ARBA00022839"/>
    </source>
</evidence>
<evidence type="ECO:0000313" key="14">
    <source>
        <dbReference type="Proteomes" id="UP000183649"/>
    </source>
</evidence>
<dbReference type="GO" id="GO:0009338">
    <property type="term" value="C:exodeoxyribonuclease V complex"/>
    <property type="evidence" value="ECO:0007669"/>
    <property type="project" value="InterPro"/>
</dbReference>
<evidence type="ECO:0000256" key="7">
    <source>
        <dbReference type="ARBA" id="ARBA00022840"/>
    </source>
</evidence>
<dbReference type="HAMAP" id="MF_01486">
    <property type="entry name" value="RecC"/>
    <property type="match status" value="1"/>
</dbReference>
<dbReference type="NCBIfam" id="TIGR01450">
    <property type="entry name" value="recC"/>
    <property type="match status" value="1"/>
</dbReference>
<dbReference type="InterPro" id="IPR041500">
    <property type="entry name" value="RecC_C"/>
</dbReference>
<dbReference type="SUPFAM" id="SSF52980">
    <property type="entry name" value="Restriction endonuclease-like"/>
    <property type="match status" value="1"/>
</dbReference>
<evidence type="ECO:0000256" key="2">
    <source>
        <dbReference type="ARBA" id="ARBA00022741"/>
    </source>
</evidence>
<dbReference type="PIRSF" id="PIRSF000980">
    <property type="entry name" value="RecC"/>
    <property type="match status" value="1"/>
</dbReference>
<evidence type="ECO:0000256" key="10">
    <source>
        <dbReference type="HAMAP-Rule" id="MF_01486"/>
    </source>
</evidence>
<dbReference type="Gene3D" id="3.40.50.300">
    <property type="entry name" value="P-loop containing nucleotide triphosphate hydrolases"/>
    <property type="match status" value="1"/>
</dbReference>
<dbReference type="InterPro" id="IPR027417">
    <property type="entry name" value="P-loop_NTPase"/>
</dbReference>
<gene>
    <name evidence="10" type="primary">recC</name>
    <name evidence="13" type="ORF">Ga0061069_11215</name>
</gene>
<feature type="region of interest" description="Disordered" evidence="11">
    <location>
        <begin position="693"/>
        <end position="713"/>
    </location>
</feature>
<keyword evidence="7 10" id="KW-0067">ATP-binding</keyword>
<protein>
    <recommendedName>
        <fullName evidence="10">RecBCD enzyme subunit RecC</fullName>
    </recommendedName>
    <alternativeName>
        <fullName evidence="10">Exonuclease V subunit RecC</fullName>
        <shortName evidence="10">ExoV subunit RecC</shortName>
    </alternativeName>
    <alternativeName>
        <fullName evidence="10">Helicase/nuclease RecBCD subunit RecC</fullName>
    </alternativeName>
</protein>
<dbReference type="GO" id="GO:0005524">
    <property type="term" value="F:ATP binding"/>
    <property type="evidence" value="ECO:0007669"/>
    <property type="project" value="UniProtKB-UniRule"/>
</dbReference>
<feature type="domain" description="RecC C-terminal" evidence="12">
    <location>
        <begin position="831"/>
        <end position="1066"/>
    </location>
</feature>
<dbReference type="EMBL" id="CYHF01000012">
    <property type="protein sequence ID" value="CUB00185.1"/>
    <property type="molecule type" value="Genomic_DNA"/>
</dbReference>
<dbReference type="SUPFAM" id="SSF52540">
    <property type="entry name" value="P-loop containing nucleoside triphosphate hydrolases"/>
    <property type="match status" value="2"/>
</dbReference>
<keyword evidence="2 10" id="KW-0547">Nucleotide-binding</keyword>
<dbReference type="Gene3D" id="3.40.50.10930">
    <property type="match status" value="1"/>
</dbReference>
<dbReference type="OrthoDB" id="9762834at2"/>
<dbReference type="GO" id="GO:0003677">
    <property type="term" value="F:DNA binding"/>
    <property type="evidence" value="ECO:0007669"/>
    <property type="project" value="UniProtKB-UniRule"/>
</dbReference>
<keyword evidence="1 10" id="KW-0540">Nuclease</keyword>
<comment type="subunit">
    <text evidence="10">Heterotrimer of RecB, RecC and RecD. All subunits contribute to DNA-binding.</text>
</comment>
<dbReference type="Pfam" id="PF04257">
    <property type="entry name" value="Exonuc_V_gamma"/>
    <property type="match status" value="1"/>
</dbReference>
<dbReference type="GO" id="GO:0000724">
    <property type="term" value="P:double-strand break repair via homologous recombination"/>
    <property type="evidence" value="ECO:0007669"/>
    <property type="project" value="UniProtKB-UniRule"/>
</dbReference>
<evidence type="ECO:0000256" key="8">
    <source>
        <dbReference type="ARBA" id="ARBA00023125"/>
    </source>
</evidence>
<dbReference type="RefSeq" id="WP_055451626.1">
    <property type="nucleotide sequence ID" value="NZ_CYHF01000012.1"/>
</dbReference>
<sequence>MTDDLPPGLFILQGNRLEWLRDLVLEVLARQPLAPLKQEVVLVQSNGAAEWLKMALAAHGGICAATRVELPGRFLWRIYRQVLGRAATPSQSPLDKPLLVWRLMRLLGDLPDETVCQPLRQYLQGQGAQRRLQLAQRLADLYDQYQIYRGDWLDAWARDRDVLIDARGQTTPLPEDQRWQPWLWRRVLGELSEAERAGTRAEVQRAFVQALQSPLAAGKLPRRVVLFGASHLPAVVLDALVALSRHAQVLIALPNPCRYHWADIIDGRELLRDAPRRRPLRAEDLAGVSLEAMHAHAHPLLAAWGRQGRDFMRQLDAFDDRASANDSPGLPRLDQFDEAPGDTLLEQVQAAIRDLLPLPEHPRHVMPAADRSVVFHIAHSAQREVEILHDQLLHLLAQPGDRPLRPRDIVVMTPDITPFAPAIRAVFGQYPPGDARFIPFDIADLSARTTEPFLVALDWLLRLPQERILASEVAALFDVPAIARRFGIEPQDRPRLTQWIAGAGVRWGLNTEQRAGLGLGACGEQNTWRFGLRRMLLGYTGAGDDGFAGIVPFDEIGGLDAALVGPLADLLDVLQDWWRTAREGATPLQWAQRARDLLDAISQPQDLRERETRASLDDALSSWVEHCASAGFNEAVPLEVLGEAWLSGLDEAASGGRFLAGGVTFCTLMPLRSIPFEVVCLLGMNEGDYPRQSPRSDFDLLHQPGQYRPGDRARREDDRYLMLEALLSARRMLYVSWAGRSARDNTEQPPSVLVAQLRDYLAAGWQGEADAHGKPGDLLAQRTTVHPLQPFSRRYFEGDAQLFTYAREWRQAHTGPTATAQESPKFEPWTEPLTVQQLARFLKNPVKTFFRARLDVVFDELQTHDDDEVFSLDPLDRYALRDRLIEDPHALTCDDAQAVLARRAQRELGSGVLPMRHLGERVAVSLVRDVQPALACWQTLAQAYPEAVDKLRLNLGLFGLQIDDWLEGLRSGGRKKVWLELSASKLCDGDGKVRADRLLEAWVRQIVASSCGHSVGGVLVGLDARIEVPPLGKDEATGHLLALLQAWHDGMREPLPFTARTALADLKDGKGQQAYDGGFNNAPEVQEPCLARMFPGYAALAADGRLAAYTATLFKPLFDWAQQATVFVHDTNVGDGDTP</sequence>
<dbReference type="PANTHER" id="PTHR30591:SF1">
    <property type="entry name" value="RECBCD ENZYME SUBUNIT RECC"/>
    <property type="match status" value="1"/>
</dbReference>